<accession>A0A554LKV1</accession>
<evidence type="ECO:0000256" key="1">
    <source>
        <dbReference type="SAM" id="MobiDB-lite"/>
    </source>
</evidence>
<organism evidence="2 3">
    <name type="scientific">Candidatus Berkelbacteria bacterium Licking1014_7</name>
    <dbReference type="NCBI Taxonomy" id="2017147"/>
    <lineage>
        <taxon>Bacteria</taxon>
        <taxon>Candidatus Berkelbacteria</taxon>
    </lineage>
</organism>
<sequence length="112" mass="12756">MQKTQTIENPQTNWEGWVAYLASAINALVEENEGRFSAIEAENSELREEIAELKGRPELTKEAHDRLHREHSREMREKRETEESAPTHPASDPALPQPSTAIEAPPLPEYLQ</sequence>
<reference evidence="2 3" key="1">
    <citation type="submission" date="2017-07" db="EMBL/GenBank/DDBJ databases">
        <title>Mechanisms for carbon and nitrogen cycling indicate functional differentiation within the Candidate Phyla Radiation.</title>
        <authorList>
            <person name="Danczak R.E."/>
            <person name="Johnston M.D."/>
            <person name="Kenah C."/>
            <person name="Slattery M."/>
            <person name="Wrighton K.C."/>
            <person name="Wilkins M.J."/>
        </authorList>
    </citation>
    <scope>NUCLEOTIDE SEQUENCE [LARGE SCALE GENOMIC DNA]</scope>
    <source>
        <strain evidence="2">Licking1014_7</strain>
    </source>
</reference>
<feature type="region of interest" description="Disordered" evidence="1">
    <location>
        <begin position="53"/>
        <end position="112"/>
    </location>
</feature>
<feature type="compositionally biased region" description="Basic and acidic residues" evidence="1">
    <location>
        <begin position="53"/>
        <end position="82"/>
    </location>
</feature>
<proteinExistence type="predicted"/>
<dbReference type="AlphaFoldDB" id="A0A554LKV1"/>
<evidence type="ECO:0000313" key="3">
    <source>
        <dbReference type="Proteomes" id="UP000315689"/>
    </source>
</evidence>
<comment type="caution">
    <text evidence="2">The sequence shown here is derived from an EMBL/GenBank/DDBJ whole genome shotgun (WGS) entry which is preliminary data.</text>
</comment>
<evidence type="ECO:0000313" key="2">
    <source>
        <dbReference type="EMBL" id="TSC93498.1"/>
    </source>
</evidence>
<gene>
    <name evidence="2" type="ORF">CEN89_35</name>
</gene>
<dbReference type="EMBL" id="VMGK01000001">
    <property type="protein sequence ID" value="TSC93498.1"/>
    <property type="molecule type" value="Genomic_DNA"/>
</dbReference>
<protein>
    <submittedName>
        <fullName evidence="2">Uncharacterized protein</fullName>
    </submittedName>
</protein>
<dbReference type="Proteomes" id="UP000315689">
    <property type="component" value="Unassembled WGS sequence"/>
</dbReference>
<name>A0A554LKV1_9BACT</name>